<dbReference type="SUPFAM" id="SSF51735">
    <property type="entry name" value="NAD(P)-binding Rossmann-fold domains"/>
    <property type="match status" value="1"/>
</dbReference>
<dbReference type="AlphaFoldDB" id="A0A9W7W0Q6"/>
<dbReference type="PANTHER" id="PTHR42901:SF1">
    <property type="entry name" value="ALCOHOL DEHYDROGENASE"/>
    <property type="match status" value="1"/>
</dbReference>
<comment type="similarity">
    <text evidence="1">Belongs to the short-chain dehydrogenases/reductases (SDR) family.</text>
</comment>
<dbReference type="OrthoDB" id="1933717at2759"/>
<evidence type="ECO:0000256" key="2">
    <source>
        <dbReference type="ARBA" id="ARBA00023002"/>
    </source>
</evidence>
<evidence type="ECO:0000313" key="4">
    <source>
        <dbReference type="Proteomes" id="UP001138500"/>
    </source>
</evidence>
<name>A0A9W7W0Q6_9PEZI</name>
<dbReference type="Gene3D" id="3.40.50.720">
    <property type="entry name" value="NAD(P)-binding Rossmann-like Domain"/>
    <property type="match status" value="1"/>
</dbReference>
<dbReference type="GO" id="GO:0016491">
    <property type="term" value="F:oxidoreductase activity"/>
    <property type="evidence" value="ECO:0007669"/>
    <property type="project" value="UniProtKB-KW"/>
</dbReference>
<reference evidence="3 4" key="1">
    <citation type="journal article" date="2018" name="IMA Fungus">
        <title>IMA Genome-F 10: Nine draft genome sequences of Claviceps purpurea s.lat., including C. arundinis, C. humidiphila, and C. cf. spartinae, pseudomolecules for the pitch canker pathogen Fusarium circinatum, draft genome of Davidsoniella eucalypti, Grosmannia galeiformis, Quambalaria eucalypti, and Teratosphaeria destructans.</title>
        <authorList>
            <person name="Wingfield B.D."/>
            <person name="Liu M."/>
            <person name="Nguyen H.D."/>
            <person name="Lane F.A."/>
            <person name="Morgan S.W."/>
            <person name="De Vos L."/>
            <person name="Wilken P.M."/>
            <person name="Duong T.A."/>
            <person name="Aylward J."/>
            <person name="Coetzee M.P."/>
            <person name="Dadej K."/>
            <person name="De Beer Z.W."/>
            <person name="Findlay W."/>
            <person name="Havenga M."/>
            <person name="Kolarik M."/>
            <person name="Menzies J.G."/>
            <person name="Naidoo K."/>
            <person name="Pochopski O."/>
            <person name="Shoukouhi P."/>
            <person name="Santana Q.C."/>
            <person name="Seifert K.A."/>
            <person name="Soal N."/>
            <person name="Steenkamp E.T."/>
            <person name="Tatham C.T."/>
            <person name="van der Nest M.A."/>
            <person name="Wingfield M.J."/>
        </authorList>
    </citation>
    <scope>NUCLEOTIDE SEQUENCE [LARGE SCALE GENOMIC DNA]</scope>
    <source>
        <strain evidence="3">CMW44962</strain>
    </source>
</reference>
<gene>
    <name evidence="3" type="ORF">Tdes44962_MAKER03920</name>
</gene>
<sequence>MSGKPLNPTGLDFTPSIHNDTYDFINPTRVDLSNRAVLITGASKGIGRATALSYARAGASYIAIAARSSLDSLEGELEEAAKKAGRASPKVLALQQDVTDNASVEKTVEDVEEIFGRLDIVISNAGYLEPFKPFLESKPEDWKRSYEVNVFGVYHVARAFIPLLLKTENGLKQIITITSIGAHNIVPGGSGYLSAKLAVLRFTDFIGVENPGIVTYGVHPGGVLTDLARAIGEKNMHLLIDQPELAADSLVWLTSERREWLNGRYISVTWDMEELLQKRQEIEEQNLLKVRMAVGTA</sequence>
<dbReference type="CDD" id="cd05233">
    <property type="entry name" value="SDR_c"/>
    <property type="match status" value="1"/>
</dbReference>
<dbReference type="Pfam" id="PF00106">
    <property type="entry name" value="adh_short"/>
    <property type="match status" value="1"/>
</dbReference>
<keyword evidence="4" id="KW-1185">Reference proteome</keyword>
<keyword evidence="2" id="KW-0560">Oxidoreductase</keyword>
<dbReference type="InterPro" id="IPR036291">
    <property type="entry name" value="NAD(P)-bd_dom_sf"/>
</dbReference>
<dbReference type="PANTHER" id="PTHR42901">
    <property type="entry name" value="ALCOHOL DEHYDROGENASE"/>
    <property type="match status" value="1"/>
</dbReference>
<protein>
    <submittedName>
        <fullName evidence="3">NAD-P-binding protein</fullName>
    </submittedName>
</protein>
<dbReference type="Proteomes" id="UP001138500">
    <property type="component" value="Unassembled WGS sequence"/>
</dbReference>
<dbReference type="InterPro" id="IPR002347">
    <property type="entry name" value="SDR_fam"/>
</dbReference>
<reference evidence="3 4" key="2">
    <citation type="journal article" date="2021" name="Curr. Genet.">
        <title>Genetic response to nitrogen starvation in the aggressive Eucalyptus foliar pathogen Teratosphaeria destructans.</title>
        <authorList>
            <person name="Havenga M."/>
            <person name="Wingfield B.D."/>
            <person name="Wingfield M.J."/>
            <person name="Dreyer L.L."/>
            <person name="Roets F."/>
            <person name="Aylward J."/>
        </authorList>
    </citation>
    <scope>NUCLEOTIDE SEQUENCE [LARGE SCALE GENOMIC DNA]</scope>
    <source>
        <strain evidence="3">CMW44962</strain>
    </source>
</reference>
<dbReference type="PRINTS" id="PR00081">
    <property type="entry name" value="GDHRDH"/>
</dbReference>
<evidence type="ECO:0000256" key="1">
    <source>
        <dbReference type="ARBA" id="ARBA00006484"/>
    </source>
</evidence>
<evidence type="ECO:0000313" key="3">
    <source>
        <dbReference type="EMBL" id="KAH9825846.1"/>
    </source>
</evidence>
<dbReference type="EMBL" id="RIBY02002067">
    <property type="protein sequence ID" value="KAH9825846.1"/>
    <property type="molecule type" value="Genomic_DNA"/>
</dbReference>
<accession>A0A9W7W0Q6</accession>
<comment type="caution">
    <text evidence="3">The sequence shown here is derived from an EMBL/GenBank/DDBJ whole genome shotgun (WGS) entry which is preliminary data.</text>
</comment>
<organism evidence="3 4">
    <name type="scientific">Teratosphaeria destructans</name>
    <dbReference type="NCBI Taxonomy" id="418781"/>
    <lineage>
        <taxon>Eukaryota</taxon>
        <taxon>Fungi</taxon>
        <taxon>Dikarya</taxon>
        <taxon>Ascomycota</taxon>
        <taxon>Pezizomycotina</taxon>
        <taxon>Dothideomycetes</taxon>
        <taxon>Dothideomycetidae</taxon>
        <taxon>Mycosphaerellales</taxon>
        <taxon>Teratosphaeriaceae</taxon>
        <taxon>Teratosphaeria</taxon>
    </lineage>
</organism>
<proteinExistence type="inferred from homology"/>